<dbReference type="InterPro" id="IPR036259">
    <property type="entry name" value="MFS_trans_sf"/>
</dbReference>
<keyword evidence="2 6" id="KW-0812">Transmembrane</keyword>
<name>A0A1Y1VDS0_9FUNG</name>
<comment type="caution">
    <text evidence="7">The sequence shown here is derived from an EMBL/GenBank/DDBJ whole genome shotgun (WGS) entry which is preliminary data.</text>
</comment>
<keyword evidence="3 6" id="KW-1133">Transmembrane helix</keyword>
<feature type="transmembrane region" description="Helical" evidence="6">
    <location>
        <begin position="636"/>
        <end position="656"/>
    </location>
</feature>
<sequence>MEIENNNNKKELEHKRQMKIEMEKESEHRKQMEMEKNKKKSEHKKSMEMEMEKESEHKKQMEVEKEKERRMKRHRKGRSMDPYIHDKLVKYKNDDSLDIIFNPDYYKSSSVFYKSHSKLSSSFKLEFNNTVKTKSKLHTNNSVVIIHPEIPTIHERTSKDNDSYSEIMKKINNNKRVYSKTKKNLIPKDDNSSSIVIDILSINNEIYTPHHRKNHRRYYTEPTKINSSIKSTPAAATITTTTTTTTTTPTTNTNKKNVYIDDLTIVINQNDGRSITHDKERKKYETVKKDQKIAKHSHKIYPVENLKLNNDDTILDIENVESPINNIMKSNTTKNKVSIRIKDDDEEEEIEKYNSNEMNRKVIFNKNEALIHIRNDDKLDNKTLSNDPTKYTNIKDDKINNSGDDKMDKNHKENKNEEIIISTIDPSDKTLIMKTSSSDSLAYHQFEEFNFDPIVSQKIININNEIESNRKVPFFQFYWGLKLRFIIIILMNLTQQFIQFIIFISYFNLLGDQILNNYFHIFYLYTTEFLLFIPVNVYLCSRNRKVVLYGGLVILVATFCVLTFSVIKLKNFYVYFTLVLVILFNSSWSIIPVIYQAEIFPTHARVAGSSVGCLVSQCCHLILFLCIPYIYKGRLIIYGIVIFFIIIFSILGAFILKDTSNVELEKIDNVFKQALDSKKIKKKLNKLYRIKNIDPIKKVSFAIVKRGK</sequence>
<dbReference type="PANTHER" id="PTHR48022:SF2">
    <property type="entry name" value="PLASTIDIC GLUCOSE TRANSPORTER 4"/>
    <property type="match status" value="1"/>
</dbReference>
<feature type="transmembrane region" description="Helical" evidence="6">
    <location>
        <begin position="573"/>
        <end position="595"/>
    </location>
</feature>
<gene>
    <name evidence="7" type="ORF">BCR36DRAFT_411226</name>
</gene>
<reference evidence="7 8" key="2">
    <citation type="submission" date="2016-08" db="EMBL/GenBank/DDBJ databases">
        <title>Pervasive Adenine N6-methylation of Active Genes in Fungi.</title>
        <authorList>
            <consortium name="DOE Joint Genome Institute"/>
            <person name="Mondo S.J."/>
            <person name="Dannebaum R.O."/>
            <person name="Kuo R.C."/>
            <person name="Labutti K."/>
            <person name="Haridas S."/>
            <person name="Kuo A."/>
            <person name="Salamov A."/>
            <person name="Ahrendt S.R."/>
            <person name="Lipzen A."/>
            <person name="Sullivan W."/>
            <person name="Andreopoulos W.B."/>
            <person name="Clum A."/>
            <person name="Lindquist E."/>
            <person name="Daum C."/>
            <person name="Ramamoorthy G.K."/>
            <person name="Gryganskyi A."/>
            <person name="Culley D."/>
            <person name="Magnuson J.K."/>
            <person name="James T.Y."/>
            <person name="O'Malley M.A."/>
            <person name="Stajich J.E."/>
            <person name="Spatafora J.W."/>
            <person name="Visel A."/>
            <person name="Grigoriev I.V."/>
        </authorList>
    </citation>
    <scope>NUCLEOTIDE SEQUENCE [LARGE SCALE GENOMIC DNA]</scope>
    <source>
        <strain evidence="8">finn</strain>
    </source>
</reference>
<dbReference type="OrthoDB" id="10664278at2759"/>
<evidence type="ECO:0000313" key="7">
    <source>
        <dbReference type="EMBL" id="ORX53453.1"/>
    </source>
</evidence>
<evidence type="ECO:0000256" key="3">
    <source>
        <dbReference type="ARBA" id="ARBA00022989"/>
    </source>
</evidence>
<dbReference type="Pfam" id="PF00083">
    <property type="entry name" value="Sugar_tr"/>
    <property type="match status" value="1"/>
</dbReference>
<dbReference type="GO" id="GO:0016020">
    <property type="term" value="C:membrane"/>
    <property type="evidence" value="ECO:0007669"/>
    <property type="project" value="UniProtKB-SubCell"/>
</dbReference>
<comment type="subcellular location">
    <subcellularLocation>
        <location evidence="1">Membrane</location>
        <topology evidence="1">Multi-pass membrane protein</topology>
    </subcellularLocation>
</comment>
<evidence type="ECO:0000256" key="5">
    <source>
        <dbReference type="SAM" id="MobiDB-lite"/>
    </source>
</evidence>
<keyword evidence="4 6" id="KW-0472">Membrane</keyword>
<dbReference type="AlphaFoldDB" id="A0A1Y1VDS0"/>
<dbReference type="InterPro" id="IPR005828">
    <property type="entry name" value="MFS_sugar_transport-like"/>
</dbReference>
<dbReference type="EMBL" id="MCFH01000013">
    <property type="protein sequence ID" value="ORX53453.1"/>
    <property type="molecule type" value="Genomic_DNA"/>
</dbReference>
<feature type="transmembrane region" description="Helical" evidence="6">
    <location>
        <begin position="518"/>
        <end position="539"/>
    </location>
</feature>
<feature type="region of interest" description="Disordered" evidence="5">
    <location>
        <begin position="393"/>
        <end position="412"/>
    </location>
</feature>
<accession>A0A1Y1VDS0</accession>
<dbReference type="STRING" id="1754191.A0A1Y1VDS0"/>
<evidence type="ECO:0008006" key="9">
    <source>
        <dbReference type="Google" id="ProtNLM"/>
    </source>
</evidence>
<feature type="compositionally biased region" description="Basic and acidic residues" evidence="5">
    <location>
        <begin position="7"/>
        <end position="36"/>
    </location>
</feature>
<organism evidence="7 8">
    <name type="scientific">Piromyces finnis</name>
    <dbReference type="NCBI Taxonomy" id="1754191"/>
    <lineage>
        <taxon>Eukaryota</taxon>
        <taxon>Fungi</taxon>
        <taxon>Fungi incertae sedis</taxon>
        <taxon>Chytridiomycota</taxon>
        <taxon>Chytridiomycota incertae sedis</taxon>
        <taxon>Neocallimastigomycetes</taxon>
        <taxon>Neocallimastigales</taxon>
        <taxon>Neocallimastigaceae</taxon>
        <taxon>Piromyces</taxon>
    </lineage>
</organism>
<feature type="compositionally biased region" description="Basic and acidic residues" evidence="5">
    <location>
        <begin position="44"/>
        <end position="69"/>
    </location>
</feature>
<evidence type="ECO:0000256" key="2">
    <source>
        <dbReference type="ARBA" id="ARBA00022692"/>
    </source>
</evidence>
<feature type="transmembrane region" description="Helical" evidence="6">
    <location>
        <begin position="607"/>
        <end position="630"/>
    </location>
</feature>
<evidence type="ECO:0000313" key="8">
    <source>
        <dbReference type="Proteomes" id="UP000193719"/>
    </source>
</evidence>
<evidence type="ECO:0000256" key="6">
    <source>
        <dbReference type="SAM" id="Phobius"/>
    </source>
</evidence>
<dbReference type="InterPro" id="IPR050360">
    <property type="entry name" value="MFS_Sugar_Transporters"/>
</dbReference>
<feature type="transmembrane region" description="Helical" evidence="6">
    <location>
        <begin position="546"/>
        <end position="567"/>
    </location>
</feature>
<protein>
    <recommendedName>
        <fullName evidence="9">Major facilitator superfamily (MFS) profile domain-containing protein</fullName>
    </recommendedName>
</protein>
<dbReference type="Gene3D" id="1.20.1250.20">
    <property type="entry name" value="MFS general substrate transporter like domains"/>
    <property type="match status" value="1"/>
</dbReference>
<feature type="region of interest" description="Disordered" evidence="5">
    <location>
        <begin position="1"/>
        <end position="76"/>
    </location>
</feature>
<proteinExistence type="predicted"/>
<evidence type="ECO:0000256" key="4">
    <source>
        <dbReference type="ARBA" id="ARBA00023136"/>
    </source>
</evidence>
<dbReference type="PANTHER" id="PTHR48022">
    <property type="entry name" value="PLASTIDIC GLUCOSE TRANSPORTER 4"/>
    <property type="match status" value="1"/>
</dbReference>
<reference evidence="7 8" key="1">
    <citation type="submission" date="2016-08" db="EMBL/GenBank/DDBJ databases">
        <title>Genomes of anaerobic fungi encode conserved fungal cellulosomes for biomass hydrolysis.</title>
        <authorList>
            <consortium name="DOE Joint Genome Institute"/>
            <person name="Haitjema C.H."/>
            <person name="Gilmore S.P."/>
            <person name="Henske J.K."/>
            <person name="Solomon K.V."/>
            <person name="De Groot R."/>
            <person name="Kuo A."/>
            <person name="Mondo S.J."/>
            <person name="Salamov A.A."/>
            <person name="Labutti K."/>
            <person name="Zhao Z."/>
            <person name="Chiniquy J."/>
            <person name="Barry K."/>
            <person name="Brewer H.M."/>
            <person name="Purvine S.O."/>
            <person name="Wright A.T."/>
            <person name="Boxma B."/>
            <person name="Van Alen T."/>
            <person name="Hackstein J.H."/>
            <person name="Baker S.E."/>
            <person name="Grigoriev I.V."/>
            <person name="O'Malley M.A."/>
        </authorList>
    </citation>
    <scope>NUCLEOTIDE SEQUENCE [LARGE SCALE GENOMIC DNA]</scope>
    <source>
        <strain evidence="8">finn</strain>
    </source>
</reference>
<dbReference type="SUPFAM" id="SSF103473">
    <property type="entry name" value="MFS general substrate transporter"/>
    <property type="match status" value="1"/>
</dbReference>
<dbReference type="Proteomes" id="UP000193719">
    <property type="component" value="Unassembled WGS sequence"/>
</dbReference>
<feature type="transmembrane region" description="Helical" evidence="6">
    <location>
        <begin position="485"/>
        <end position="506"/>
    </location>
</feature>
<dbReference type="GO" id="GO:0005351">
    <property type="term" value="F:carbohydrate:proton symporter activity"/>
    <property type="evidence" value="ECO:0007669"/>
    <property type="project" value="TreeGrafter"/>
</dbReference>
<keyword evidence="8" id="KW-1185">Reference proteome</keyword>
<evidence type="ECO:0000256" key="1">
    <source>
        <dbReference type="ARBA" id="ARBA00004141"/>
    </source>
</evidence>